<reference evidence="6" key="1">
    <citation type="submission" date="2016-11" db="EMBL/GenBank/DDBJ databases">
        <authorList>
            <person name="Varghese N."/>
            <person name="Submissions S."/>
        </authorList>
    </citation>
    <scope>NUCLEOTIDE SEQUENCE [LARGE SCALE GENOMIC DNA]</scope>
    <source>
        <strain evidence="6">DSM 10124</strain>
    </source>
</reference>
<dbReference type="Gene3D" id="2.70.70.10">
    <property type="entry name" value="Glucose Permease (Domain IIA)"/>
    <property type="match status" value="1"/>
</dbReference>
<dbReference type="CDD" id="cd12797">
    <property type="entry name" value="M23_peptidase"/>
    <property type="match status" value="1"/>
</dbReference>
<name>A0A1M4SBU2_9CLOT</name>
<feature type="transmembrane region" description="Helical" evidence="3">
    <location>
        <begin position="23"/>
        <end position="42"/>
    </location>
</feature>
<feature type="domain" description="M23ase beta-sheet core" evidence="4">
    <location>
        <begin position="148"/>
        <end position="253"/>
    </location>
</feature>
<dbReference type="InterPro" id="IPR011055">
    <property type="entry name" value="Dup_hybrid_motif"/>
</dbReference>
<keyword evidence="3" id="KW-0472">Membrane</keyword>
<evidence type="ECO:0000256" key="3">
    <source>
        <dbReference type="SAM" id="Phobius"/>
    </source>
</evidence>
<dbReference type="Proteomes" id="UP000184423">
    <property type="component" value="Unassembled WGS sequence"/>
</dbReference>
<dbReference type="SUPFAM" id="SSF51261">
    <property type="entry name" value="Duplicated hybrid motif"/>
    <property type="match status" value="1"/>
</dbReference>
<keyword evidence="5" id="KW-0378">Hydrolase</keyword>
<accession>A0A1M4SBU2</accession>
<keyword evidence="3" id="KW-1133">Transmembrane helix</keyword>
<evidence type="ECO:0000259" key="4">
    <source>
        <dbReference type="Pfam" id="PF01551"/>
    </source>
</evidence>
<sequence>MEVLIVGEKNIFKKSKFFNKDSFYVILFICLCIVAVAAVFITRSNERNISNKLGDSKLTEEKKITQPNNEPTLIEEKTKNKTVPASNLPKQTTSNNPQNSTNNSTSTKKSQQSSVVSFKLNKPIEGQIVKPFDDTKPLFNKTLNQWETHEGIDIEADLGTEVKAAADGKVLKIFKDDKIVNTINKTGFGVTVVVDHGNGYQTVYCNLAEDLKVKEGQKVTKGQVIGVVGDTSVRESVAIEGSHLHFMLLKKNGSEYVPVDPQKFLK</sequence>
<proteinExistence type="predicted"/>
<dbReference type="Pfam" id="PF01551">
    <property type="entry name" value="Peptidase_M23"/>
    <property type="match status" value="1"/>
</dbReference>
<dbReference type="PANTHER" id="PTHR21666:SF289">
    <property type="entry name" value="L-ALA--D-GLU ENDOPEPTIDASE"/>
    <property type="match status" value="1"/>
</dbReference>
<keyword evidence="3" id="KW-0812">Transmembrane</keyword>
<evidence type="ECO:0000256" key="1">
    <source>
        <dbReference type="ARBA" id="ARBA00022729"/>
    </source>
</evidence>
<dbReference type="EMBL" id="FQVG01000001">
    <property type="protein sequence ID" value="SHE29638.1"/>
    <property type="molecule type" value="Genomic_DNA"/>
</dbReference>
<evidence type="ECO:0000313" key="5">
    <source>
        <dbReference type="EMBL" id="SHE29638.1"/>
    </source>
</evidence>
<dbReference type="InterPro" id="IPR050570">
    <property type="entry name" value="Cell_wall_metabolism_enzyme"/>
</dbReference>
<evidence type="ECO:0000313" key="6">
    <source>
        <dbReference type="Proteomes" id="UP000184423"/>
    </source>
</evidence>
<keyword evidence="6" id="KW-1185">Reference proteome</keyword>
<dbReference type="AlphaFoldDB" id="A0A1M4SBU2"/>
<protein>
    <submittedName>
        <fullName evidence="5">Murein DD-endopeptidase MepM and murein hydrolase activator NlpD, contain LysM domain</fullName>
    </submittedName>
</protein>
<organism evidence="5 6">
    <name type="scientific">Caloramator proteoclasticus DSM 10124</name>
    <dbReference type="NCBI Taxonomy" id="1121262"/>
    <lineage>
        <taxon>Bacteria</taxon>
        <taxon>Bacillati</taxon>
        <taxon>Bacillota</taxon>
        <taxon>Clostridia</taxon>
        <taxon>Eubacteriales</taxon>
        <taxon>Clostridiaceae</taxon>
        <taxon>Caloramator</taxon>
    </lineage>
</organism>
<gene>
    <name evidence="5" type="ORF">SAMN02746091_00107</name>
</gene>
<evidence type="ECO:0000256" key="2">
    <source>
        <dbReference type="SAM" id="MobiDB-lite"/>
    </source>
</evidence>
<dbReference type="GO" id="GO:0004222">
    <property type="term" value="F:metalloendopeptidase activity"/>
    <property type="evidence" value="ECO:0007669"/>
    <property type="project" value="TreeGrafter"/>
</dbReference>
<dbReference type="PANTHER" id="PTHR21666">
    <property type="entry name" value="PEPTIDASE-RELATED"/>
    <property type="match status" value="1"/>
</dbReference>
<feature type="compositionally biased region" description="Low complexity" evidence="2">
    <location>
        <begin position="90"/>
        <end position="114"/>
    </location>
</feature>
<keyword evidence="1" id="KW-0732">Signal</keyword>
<feature type="region of interest" description="Disordered" evidence="2">
    <location>
        <begin position="60"/>
        <end position="114"/>
    </location>
</feature>
<dbReference type="InterPro" id="IPR016047">
    <property type="entry name" value="M23ase_b-sheet_dom"/>
</dbReference>